<evidence type="ECO:0000313" key="1">
    <source>
        <dbReference type="EMBL" id="CAL4121648.1"/>
    </source>
</evidence>
<keyword evidence="2" id="KW-1185">Reference proteome</keyword>
<feature type="non-terminal residue" evidence="1">
    <location>
        <position position="1"/>
    </location>
</feature>
<dbReference type="Proteomes" id="UP001497623">
    <property type="component" value="Unassembled WGS sequence"/>
</dbReference>
<reference evidence="1 2" key="1">
    <citation type="submission" date="2024-05" db="EMBL/GenBank/DDBJ databases">
        <authorList>
            <person name="Wallberg A."/>
        </authorList>
    </citation>
    <scope>NUCLEOTIDE SEQUENCE [LARGE SCALE GENOMIC DNA]</scope>
</reference>
<feature type="non-terminal residue" evidence="1">
    <location>
        <position position="116"/>
    </location>
</feature>
<dbReference type="EMBL" id="CAXKWB010019061">
    <property type="protein sequence ID" value="CAL4121648.1"/>
    <property type="molecule type" value="Genomic_DNA"/>
</dbReference>
<gene>
    <name evidence="1" type="ORF">MNOR_LOCUS22530</name>
</gene>
<dbReference type="AlphaFoldDB" id="A0AAV2RD01"/>
<accession>A0AAV2RD01</accession>
<comment type="caution">
    <text evidence="1">The sequence shown here is derived from an EMBL/GenBank/DDBJ whole genome shotgun (WGS) entry which is preliminary data.</text>
</comment>
<name>A0AAV2RD01_MEGNR</name>
<proteinExistence type="predicted"/>
<evidence type="ECO:0000313" key="2">
    <source>
        <dbReference type="Proteomes" id="UP001497623"/>
    </source>
</evidence>
<protein>
    <submittedName>
        <fullName evidence="1">Uncharacterized protein</fullName>
    </submittedName>
</protein>
<organism evidence="1 2">
    <name type="scientific">Meganyctiphanes norvegica</name>
    <name type="common">Northern krill</name>
    <name type="synonym">Thysanopoda norvegica</name>
    <dbReference type="NCBI Taxonomy" id="48144"/>
    <lineage>
        <taxon>Eukaryota</taxon>
        <taxon>Metazoa</taxon>
        <taxon>Ecdysozoa</taxon>
        <taxon>Arthropoda</taxon>
        <taxon>Crustacea</taxon>
        <taxon>Multicrustacea</taxon>
        <taxon>Malacostraca</taxon>
        <taxon>Eumalacostraca</taxon>
        <taxon>Eucarida</taxon>
        <taxon>Euphausiacea</taxon>
        <taxon>Euphausiidae</taxon>
        <taxon>Meganyctiphanes</taxon>
    </lineage>
</organism>
<sequence>DPNQNIPMVMACAHPSISCIDGQGTCRAVCEPGEVSIGKCDGLTCSCCGNAQPILITTAPNQNIPMVMACTHPSISCNDGQGTCRAVCEPGEVSFGKCDGHACSCCGNAHPILITT</sequence>